<reference evidence="11" key="1">
    <citation type="submission" date="2015-07" db="EMBL/GenBank/DDBJ databases">
        <title>Draft Genome Sequence of Oceanobacillus picturae Heshi-B3 that Was Isolated from Fermented Rice Bran with Aging Salted Mackerel, Which Was Named Heshiko as Traditional Fermented Seafood in Japan.</title>
        <authorList>
            <person name="Akuzawa S."/>
            <person name="Nakagawa J."/>
            <person name="Kanekatsu T."/>
            <person name="Kanesaki Y."/>
            <person name="Suzuki T."/>
        </authorList>
    </citation>
    <scope>NUCLEOTIDE SEQUENCE [LARGE SCALE GENOMIC DNA]</scope>
    <source>
        <strain evidence="11">Heshi-B3</strain>
    </source>
</reference>
<evidence type="ECO:0000256" key="3">
    <source>
        <dbReference type="ARBA" id="ARBA00022723"/>
    </source>
</evidence>
<name>A0A0U9H3I4_9BACI</name>
<evidence type="ECO:0000256" key="5">
    <source>
        <dbReference type="ARBA" id="ARBA00022833"/>
    </source>
</evidence>
<proteinExistence type="inferred from homology"/>
<dbReference type="SUPFAM" id="SSF102198">
    <property type="entry name" value="Putative cyclase"/>
    <property type="match status" value="1"/>
</dbReference>
<dbReference type="GO" id="GO:0019441">
    <property type="term" value="P:L-tryptophan catabolic process to kynurenine"/>
    <property type="evidence" value="ECO:0007669"/>
    <property type="project" value="UniProtKB-UniRule"/>
</dbReference>
<dbReference type="InterPro" id="IPR017484">
    <property type="entry name" value="Kynurenine_formamidase_bac"/>
</dbReference>
<dbReference type="HAMAP" id="MF_01969">
    <property type="entry name" value="KynB"/>
    <property type="match status" value="1"/>
</dbReference>
<comment type="caution">
    <text evidence="10">The sequence shown here is derived from an EMBL/GenBank/DDBJ whole genome shotgun (WGS) entry which is preliminary data.</text>
</comment>
<dbReference type="PANTHER" id="PTHR31118">
    <property type="entry name" value="CYCLASE-LIKE PROTEIN 2"/>
    <property type="match status" value="1"/>
</dbReference>
<dbReference type="PANTHER" id="PTHR31118:SF32">
    <property type="entry name" value="KYNURENINE FORMAMIDASE"/>
    <property type="match status" value="1"/>
</dbReference>
<keyword evidence="3 9" id="KW-0479">Metal-binding</keyword>
<dbReference type="Gene3D" id="3.50.30.50">
    <property type="entry name" value="Putative cyclase"/>
    <property type="match status" value="1"/>
</dbReference>
<dbReference type="UniPathway" id="UPA00333">
    <property type="reaction ID" value="UER00454"/>
</dbReference>
<dbReference type="NCBIfam" id="TIGR03035">
    <property type="entry name" value="trp_arylform"/>
    <property type="match status" value="1"/>
</dbReference>
<comment type="pathway">
    <text evidence="8 9">Amino-acid degradation; L-tryptophan degradation via kynurenine pathway; L-kynurenine from L-tryptophan: step 2/2.</text>
</comment>
<evidence type="ECO:0000313" key="11">
    <source>
        <dbReference type="Proteomes" id="UP000052946"/>
    </source>
</evidence>
<sequence>MANWIDISQPLTNDMAHWPGDTPFRYSLTYSKEETGSVNIGQMTASLHTGTHVDAPFHYDSKGKTIDMLDLERYIGEAVVVDVSQHDEINMDVLKKADLKGKTRVLLKTSLPNNPKNFPDNMPTIAPDVAAYLQEKGVTLLGVDIPSVDQTDSKELATHHALYNHGINILENIMLDHVEAGVYELIALPLAIHGADGCPVRAVIRPLDIEERNS</sequence>
<evidence type="ECO:0000256" key="1">
    <source>
        <dbReference type="ARBA" id="ARBA00002204"/>
    </source>
</evidence>
<dbReference type="OrthoDB" id="9796085at2"/>
<evidence type="ECO:0000256" key="6">
    <source>
        <dbReference type="ARBA" id="ARBA00023079"/>
    </source>
</evidence>
<comment type="function">
    <text evidence="1 9">Catalyzes the hydrolysis of N-formyl-L-kynurenine to L-kynurenine, the second step in the kynurenine pathway of tryptophan degradation.</text>
</comment>
<evidence type="ECO:0000256" key="8">
    <source>
        <dbReference type="ARBA" id="ARBA00060547"/>
    </source>
</evidence>
<dbReference type="GO" id="GO:0004328">
    <property type="term" value="F:formamidase activity"/>
    <property type="evidence" value="ECO:0007669"/>
    <property type="project" value="InterPro"/>
</dbReference>
<organism evidence="10 11">
    <name type="scientific">Oceanobacillus picturae</name>
    <dbReference type="NCBI Taxonomy" id="171693"/>
    <lineage>
        <taxon>Bacteria</taxon>
        <taxon>Bacillati</taxon>
        <taxon>Bacillota</taxon>
        <taxon>Bacilli</taxon>
        <taxon>Bacillales</taxon>
        <taxon>Bacillaceae</taxon>
        <taxon>Oceanobacillus</taxon>
    </lineage>
</organism>
<evidence type="ECO:0000256" key="7">
    <source>
        <dbReference type="ARBA" id="ARBA00048496"/>
    </source>
</evidence>
<feature type="binding site" evidence="9">
    <location>
        <position position="171"/>
    </location>
    <ligand>
        <name>Zn(2+)</name>
        <dbReference type="ChEBI" id="CHEBI:29105"/>
        <label>2</label>
    </ligand>
</feature>
<dbReference type="InterPro" id="IPR007325">
    <property type="entry name" value="KFase/CYL"/>
</dbReference>
<evidence type="ECO:0000256" key="2">
    <source>
        <dbReference type="ARBA" id="ARBA00011738"/>
    </source>
</evidence>
<gene>
    <name evidence="9" type="primary">kynB</name>
    <name evidence="10" type="ORF">OPHB3_1164</name>
</gene>
<reference evidence="10 11" key="2">
    <citation type="journal article" date="2016" name="Genome Announc.">
        <title>Draft Genome Sequence of Oceanobacillus picturae Heshi-B3, Isolated from Fermented Rice Bran in a Traditional Japanese Seafood Dish.</title>
        <authorList>
            <person name="Akuzawa S."/>
            <person name="Nagaoka J."/>
            <person name="Kanekatsu M."/>
            <person name="Kanesaki Y."/>
            <person name="Suzuki T."/>
        </authorList>
    </citation>
    <scope>NUCLEOTIDE SEQUENCE [LARGE SCALE GENOMIC DNA]</scope>
    <source>
        <strain evidence="10 11">Heshi-B3</strain>
    </source>
</reference>
<evidence type="ECO:0000256" key="4">
    <source>
        <dbReference type="ARBA" id="ARBA00022801"/>
    </source>
</evidence>
<dbReference type="AlphaFoldDB" id="A0A0U9H3I4"/>
<dbReference type="EMBL" id="BBXV01000013">
    <property type="protein sequence ID" value="GAQ17239.1"/>
    <property type="molecule type" value="Genomic_DNA"/>
</dbReference>
<comment type="similarity">
    <text evidence="9">Belongs to the Cyclase 1 superfamily. KynB family.</text>
</comment>
<keyword evidence="5 9" id="KW-0862">Zinc</keyword>
<feature type="binding site" evidence="9">
    <location>
        <position position="18"/>
    </location>
    <ligand>
        <name>substrate</name>
    </ligand>
</feature>
<dbReference type="GO" id="GO:0008270">
    <property type="term" value="F:zinc ion binding"/>
    <property type="evidence" value="ECO:0007669"/>
    <property type="project" value="UniProtKB-UniRule"/>
</dbReference>
<feature type="binding site" evidence="9">
    <location>
        <position position="171"/>
    </location>
    <ligand>
        <name>Zn(2+)</name>
        <dbReference type="ChEBI" id="CHEBI:29105"/>
        <label>1</label>
    </ligand>
</feature>
<dbReference type="FunFam" id="3.50.30.50:FF:000001">
    <property type="entry name" value="Kynurenine formamidase"/>
    <property type="match status" value="1"/>
</dbReference>
<dbReference type="RefSeq" id="WP_058949705.1">
    <property type="nucleotide sequence ID" value="NZ_BBXV01000013.1"/>
</dbReference>
<dbReference type="Pfam" id="PF04199">
    <property type="entry name" value="Cyclase"/>
    <property type="match status" value="1"/>
</dbReference>
<keyword evidence="6 9" id="KW-0823">Tryptophan catabolism</keyword>
<feature type="active site" description="Proton donor/acceptor" evidence="9">
    <location>
        <position position="58"/>
    </location>
</feature>
<evidence type="ECO:0000313" key="10">
    <source>
        <dbReference type="EMBL" id="GAQ17239.1"/>
    </source>
</evidence>
<accession>A0A0U9H3I4</accession>
<feature type="binding site" evidence="9">
    <location>
        <position position="48"/>
    </location>
    <ligand>
        <name>Zn(2+)</name>
        <dbReference type="ChEBI" id="CHEBI:29105"/>
        <label>1</label>
    </ligand>
</feature>
<comment type="catalytic activity">
    <reaction evidence="7 9">
        <text>N-formyl-L-kynurenine + H2O = L-kynurenine + formate + H(+)</text>
        <dbReference type="Rhea" id="RHEA:13009"/>
        <dbReference type="ChEBI" id="CHEBI:15377"/>
        <dbReference type="ChEBI" id="CHEBI:15378"/>
        <dbReference type="ChEBI" id="CHEBI:15740"/>
        <dbReference type="ChEBI" id="CHEBI:57959"/>
        <dbReference type="ChEBI" id="CHEBI:58629"/>
        <dbReference type="EC" id="3.5.1.9"/>
    </reaction>
</comment>
<dbReference type="EC" id="3.5.1.9" evidence="9"/>
<feature type="binding site" evidence="9">
    <location>
        <position position="54"/>
    </location>
    <ligand>
        <name>Zn(2+)</name>
        <dbReference type="ChEBI" id="CHEBI:29105"/>
        <label>1</label>
    </ligand>
</feature>
<feature type="binding site" evidence="9">
    <location>
        <position position="54"/>
    </location>
    <ligand>
        <name>Zn(2+)</name>
        <dbReference type="ChEBI" id="CHEBI:29105"/>
        <label>2</label>
    </ligand>
</feature>
<dbReference type="Proteomes" id="UP000052946">
    <property type="component" value="Unassembled WGS sequence"/>
</dbReference>
<feature type="binding site" evidence="9">
    <location>
        <position position="159"/>
    </location>
    <ligand>
        <name>Zn(2+)</name>
        <dbReference type="ChEBI" id="CHEBI:29105"/>
        <label>2</label>
    </ligand>
</feature>
<dbReference type="InterPro" id="IPR037175">
    <property type="entry name" value="KFase_sf"/>
</dbReference>
<evidence type="ECO:0000256" key="9">
    <source>
        <dbReference type="HAMAP-Rule" id="MF_01969"/>
    </source>
</evidence>
<protein>
    <recommendedName>
        <fullName evidence="9">Kynurenine formamidase</fullName>
        <shortName evidence="9">KFA</shortName>
        <shortName evidence="9">KFase</shortName>
        <ecNumber evidence="9">3.5.1.9</ecNumber>
    </recommendedName>
    <alternativeName>
        <fullName evidence="9">Arylformamidase</fullName>
    </alternativeName>
    <alternativeName>
        <fullName evidence="9">N-formylkynurenine formamidase</fullName>
        <shortName evidence="9">FKF</shortName>
    </alternativeName>
</protein>
<dbReference type="GO" id="GO:0004061">
    <property type="term" value="F:arylformamidase activity"/>
    <property type="evidence" value="ECO:0007669"/>
    <property type="project" value="UniProtKB-UniRule"/>
</dbReference>
<keyword evidence="4 9" id="KW-0378">Hydrolase</keyword>
<comment type="cofactor">
    <cofactor evidence="9">
        <name>Zn(2+)</name>
        <dbReference type="ChEBI" id="CHEBI:29105"/>
    </cofactor>
    <text evidence="9">Binds 2 zinc ions per subunit.</text>
</comment>
<comment type="subunit">
    <text evidence="2 9">Homodimer.</text>
</comment>
<feature type="binding site" evidence="9">
    <location>
        <position position="52"/>
    </location>
    <ligand>
        <name>Zn(2+)</name>
        <dbReference type="ChEBI" id="CHEBI:29105"/>
        <label>1</label>
    </ligand>
</feature>